<feature type="transmembrane region" description="Helical" evidence="1">
    <location>
        <begin position="124"/>
        <end position="142"/>
    </location>
</feature>
<evidence type="ECO:0000313" key="2">
    <source>
        <dbReference type="EMBL" id="MBY17145.1"/>
    </source>
</evidence>
<gene>
    <name evidence="2" type="ORF">g.122018</name>
</gene>
<keyword evidence="1" id="KW-1133">Transmembrane helix</keyword>
<evidence type="ECO:0000256" key="1">
    <source>
        <dbReference type="SAM" id="Phobius"/>
    </source>
</evidence>
<proteinExistence type="predicted"/>
<accession>A0A2S2NJ10</accession>
<reference evidence="2" key="1">
    <citation type="submission" date="2018-04" db="EMBL/GenBank/DDBJ databases">
        <title>Transcriptome of Schizaphis graminum biotype I.</title>
        <authorList>
            <person name="Scully E.D."/>
            <person name="Geib S.M."/>
            <person name="Palmer N.A."/>
            <person name="Koch K."/>
            <person name="Bradshaw J."/>
            <person name="Heng-Moss T."/>
            <person name="Sarath G."/>
        </authorList>
    </citation>
    <scope>NUCLEOTIDE SEQUENCE</scope>
</reference>
<organism evidence="2">
    <name type="scientific">Schizaphis graminum</name>
    <name type="common">Green bug aphid</name>
    <dbReference type="NCBI Taxonomy" id="13262"/>
    <lineage>
        <taxon>Eukaryota</taxon>
        <taxon>Metazoa</taxon>
        <taxon>Ecdysozoa</taxon>
        <taxon>Arthropoda</taxon>
        <taxon>Hexapoda</taxon>
        <taxon>Insecta</taxon>
        <taxon>Pterygota</taxon>
        <taxon>Neoptera</taxon>
        <taxon>Paraneoptera</taxon>
        <taxon>Hemiptera</taxon>
        <taxon>Sternorrhyncha</taxon>
        <taxon>Aphidomorpha</taxon>
        <taxon>Aphidoidea</taxon>
        <taxon>Aphididae</taxon>
        <taxon>Aphidini</taxon>
        <taxon>Schizaphis</taxon>
    </lineage>
</organism>
<sequence length="150" mass="18122">MMTAEHGRFIFKNTEATKRRMHVDGCDVDMYYSRPTATVHRRTFPQFAALRHSLMRALALHTHTHERKIANPDRVTSQPATVQKTGRDQQWYQEKTKLYSIYIYCNGIRVCVCVPRKRSRMGYIWPYGYSTTTVYYYYYYYYYYNNNNNK</sequence>
<dbReference type="AlphaFoldDB" id="A0A2S2NJ10"/>
<protein>
    <submittedName>
        <fullName evidence="2">Uncharacterized protein</fullName>
    </submittedName>
</protein>
<keyword evidence="1" id="KW-0472">Membrane</keyword>
<name>A0A2S2NJ10_SCHGA</name>
<keyword evidence="1" id="KW-0812">Transmembrane</keyword>
<dbReference type="EMBL" id="GGMR01004526">
    <property type="protein sequence ID" value="MBY17145.1"/>
    <property type="molecule type" value="Transcribed_RNA"/>
</dbReference>